<sequence length="327" mass="38511">MKRFYILFIILSIFSTCFSQSKELLGKWVLVRSTLVGNINLDLNNPDYSTKLIYFITPKALQFSRYKLPATFTDTQIKTEFRTINYVLKDKYLILQDQYDNKISYFLKADDFVRKNSEFALKPLVRNTDSLYVANNLNDYELSDNQDYEELISLNSKEAGRSSKTFTDLYFQIEFVLTKNNKIENIKILHSIDENYDQDYIRALKKSEKFLKNISGKNLLITKEVNHLKWANDLKDKNERQLYDLLDKGFKNYTENNFEKAIEAYSQIENLPIANNRFNSLIKDSQVKLGVSYLVTGMREEACKTFNKIGDKTDFDIRNYLLDFCTR</sequence>
<name>A0A1N7NV79_9FLAO</name>
<accession>A0A1N7NV79</accession>
<reference evidence="2" key="1">
    <citation type="submission" date="2017-01" db="EMBL/GenBank/DDBJ databases">
        <authorList>
            <person name="Varghese N."/>
            <person name="Submissions S."/>
        </authorList>
    </citation>
    <scope>NUCLEOTIDE SEQUENCE [LARGE SCALE GENOMIC DNA]</scope>
    <source>
        <strain evidence="2">DSM 23145</strain>
    </source>
</reference>
<evidence type="ECO:0008006" key="3">
    <source>
        <dbReference type="Google" id="ProtNLM"/>
    </source>
</evidence>
<dbReference type="EMBL" id="FTOI01000017">
    <property type="protein sequence ID" value="SIT02129.1"/>
    <property type="molecule type" value="Genomic_DNA"/>
</dbReference>
<evidence type="ECO:0000313" key="1">
    <source>
        <dbReference type="EMBL" id="SIT02129.1"/>
    </source>
</evidence>
<proteinExistence type="predicted"/>
<dbReference type="Proteomes" id="UP000185839">
    <property type="component" value="Unassembled WGS sequence"/>
</dbReference>
<keyword evidence="2" id="KW-1185">Reference proteome</keyword>
<organism evidence="1 2">
    <name type="scientific">Kaistella chaponensis</name>
    <dbReference type="NCBI Taxonomy" id="713588"/>
    <lineage>
        <taxon>Bacteria</taxon>
        <taxon>Pseudomonadati</taxon>
        <taxon>Bacteroidota</taxon>
        <taxon>Flavobacteriia</taxon>
        <taxon>Flavobacteriales</taxon>
        <taxon>Weeksellaceae</taxon>
        <taxon>Chryseobacterium group</taxon>
        <taxon>Kaistella</taxon>
    </lineage>
</organism>
<protein>
    <recommendedName>
        <fullName evidence="3">Tetratricopeptide repeat protein</fullName>
    </recommendedName>
</protein>
<dbReference type="AlphaFoldDB" id="A0A1N7NV79"/>
<dbReference type="RefSeq" id="WP_076388476.1">
    <property type="nucleotide sequence ID" value="NZ_FTOI01000017.1"/>
</dbReference>
<gene>
    <name evidence="1" type="ORF">SAMN05421789_11756</name>
</gene>
<dbReference type="OrthoDB" id="707134at2"/>
<evidence type="ECO:0000313" key="2">
    <source>
        <dbReference type="Proteomes" id="UP000185839"/>
    </source>
</evidence>